<dbReference type="AlphaFoldDB" id="A0A9J6QUT2"/>
<sequence>MKIVFLDSGIVNPGDLSWEPVKKLGEFEHYKQTSTDELKERMQGVDAVLIDAFCFDRERLESCPSLKFIGIAATGFNHVDLTAAKELGIAVANVPAYSTDAVAQQAISLLLAVTNRVDLYHQSVVTGNWRDSAEPTFLTTPITLLAGKSMGIIGYGNIGKKVAEIVRAMGMNVHVYSQDREAAIKSDVISLHCPLTPETEKLIDASFISRMKDGAILINTARGGLVDEEALAAALKSGKLAGAGLDVLAQEPPLEGSPLIGLENCYITPHIGFSPAETRRVVIDTCAANLESFINGGTLNRLV</sequence>
<dbReference type="EMBL" id="JAOSHN010000002">
    <property type="protein sequence ID" value="MCU7377558.1"/>
    <property type="molecule type" value="Genomic_DNA"/>
</dbReference>
<dbReference type="GO" id="GO:0051287">
    <property type="term" value="F:NAD binding"/>
    <property type="evidence" value="ECO:0007669"/>
    <property type="project" value="InterPro"/>
</dbReference>
<protein>
    <submittedName>
        <fullName evidence="7">D-2-hydroxyacid dehydrogenase</fullName>
    </submittedName>
</protein>
<name>A0A9J6QUT2_9FIRM</name>
<accession>A0A9J6QUT2</accession>
<reference evidence="7" key="1">
    <citation type="submission" date="2022-09" db="EMBL/GenBank/DDBJ databases">
        <title>Culturomic study of gut microbiota in children with autism spectrum disorder.</title>
        <authorList>
            <person name="Efimov B.A."/>
            <person name="Chaplin A.V."/>
            <person name="Sokolova S.R."/>
            <person name="Pikina A.P."/>
            <person name="Korzhanova M."/>
            <person name="Belova V."/>
            <person name="Korostin D."/>
        </authorList>
    </citation>
    <scope>NUCLEOTIDE SEQUENCE</scope>
    <source>
        <strain evidence="7">ASD5510</strain>
    </source>
</reference>
<dbReference type="InterPro" id="IPR029753">
    <property type="entry name" value="D-isomer_DH_CS"/>
</dbReference>
<gene>
    <name evidence="7" type="ORF">OBO34_04220</name>
</gene>
<keyword evidence="3" id="KW-0520">NAD</keyword>
<dbReference type="InterPro" id="IPR029752">
    <property type="entry name" value="D-isomer_DH_CS1"/>
</dbReference>
<dbReference type="PANTHER" id="PTHR43761">
    <property type="entry name" value="D-ISOMER SPECIFIC 2-HYDROXYACID DEHYDROGENASE FAMILY PROTEIN (AFU_ORTHOLOGUE AFUA_1G13630)"/>
    <property type="match status" value="1"/>
</dbReference>
<evidence type="ECO:0000259" key="5">
    <source>
        <dbReference type="Pfam" id="PF00389"/>
    </source>
</evidence>
<evidence type="ECO:0000259" key="6">
    <source>
        <dbReference type="Pfam" id="PF02826"/>
    </source>
</evidence>
<evidence type="ECO:0000313" key="8">
    <source>
        <dbReference type="Proteomes" id="UP001065549"/>
    </source>
</evidence>
<dbReference type="Proteomes" id="UP001065549">
    <property type="component" value="Unassembled WGS sequence"/>
</dbReference>
<feature type="domain" description="D-isomer specific 2-hydroxyacid dehydrogenase NAD-binding" evidence="6">
    <location>
        <begin position="107"/>
        <end position="272"/>
    </location>
</feature>
<dbReference type="GO" id="GO:0016616">
    <property type="term" value="F:oxidoreductase activity, acting on the CH-OH group of donors, NAD or NADP as acceptor"/>
    <property type="evidence" value="ECO:0007669"/>
    <property type="project" value="InterPro"/>
</dbReference>
<evidence type="ECO:0000313" key="7">
    <source>
        <dbReference type="EMBL" id="MCU7377558.1"/>
    </source>
</evidence>
<dbReference type="SUPFAM" id="SSF52283">
    <property type="entry name" value="Formate/glycerate dehydrogenase catalytic domain-like"/>
    <property type="match status" value="1"/>
</dbReference>
<dbReference type="RefSeq" id="WP_148397185.1">
    <property type="nucleotide sequence ID" value="NZ_JAJAGH010000019.1"/>
</dbReference>
<comment type="similarity">
    <text evidence="1 4">Belongs to the D-isomer specific 2-hydroxyacid dehydrogenase family.</text>
</comment>
<dbReference type="InterPro" id="IPR006140">
    <property type="entry name" value="D-isomer_DH_NAD-bd"/>
</dbReference>
<dbReference type="Pfam" id="PF02826">
    <property type="entry name" value="2-Hacid_dh_C"/>
    <property type="match status" value="1"/>
</dbReference>
<dbReference type="Pfam" id="PF00389">
    <property type="entry name" value="2-Hacid_dh"/>
    <property type="match status" value="1"/>
</dbReference>
<dbReference type="SUPFAM" id="SSF51735">
    <property type="entry name" value="NAD(P)-binding Rossmann-fold domains"/>
    <property type="match status" value="1"/>
</dbReference>
<evidence type="ECO:0000256" key="1">
    <source>
        <dbReference type="ARBA" id="ARBA00005854"/>
    </source>
</evidence>
<proteinExistence type="inferred from homology"/>
<keyword evidence="8" id="KW-1185">Reference proteome</keyword>
<dbReference type="Gene3D" id="3.40.50.720">
    <property type="entry name" value="NAD(P)-binding Rossmann-like Domain"/>
    <property type="match status" value="2"/>
</dbReference>
<organism evidence="7 8">
    <name type="scientific">Hominibacterium faecale</name>
    <dbReference type="NCBI Taxonomy" id="2839743"/>
    <lineage>
        <taxon>Bacteria</taxon>
        <taxon>Bacillati</taxon>
        <taxon>Bacillota</taxon>
        <taxon>Clostridia</taxon>
        <taxon>Peptostreptococcales</taxon>
        <taxon>Anaerovoracaceae</taxon>
        <taxon>Hominibacterium</taxon>
    </lineage>
</organism>
<evidence type="ECO:0000256" key="2">
    <source>
        <dbReference type="ARBA" id="ARBA00023002"/>
    </source>
</evidence>
<dbReference type="PROSITE" id="PS00065">
    <property type="entry name" value="D_2_HYDROXYACID_DH_1"/>
    <property type="match status" value="1"/>
</dbReference>
<keyword evidence="2 4" id="KW-0560">Oxidoreductase</keyword>
<feature type="domain" description="D-isomer specific 2-hydroxyacid dehydrogenase catalytic" evidence="5">
    <location>
        <begin position="18"/>
        <end position="303"/>
    </location>
</feature>
<comment type="caution">
    <text evidence="7">The sequence shown here is derived from an EMBL/GenBank/DDBJ whole genome shotgun (WGS) entry which is preliminary data.</text>
</comment>
<dbReference type="PANTHER" id="PTHR43761:SF1">
    <property type="entry name" value="D-ISOMER SPECIFIC 2-HYDROXYACID DEHYDROGENASE CATALYTIC DOMAIN-CONTAINING PROTEIN-RELATED"/>
    <property type="match status" value="1"/>
</dbReference>
<dbReference type="CDD" id="cd12162">
    <property type="entry name" value="2-Hacid_dh_4"/>
    <property type="match status" value="1"/>
</dbReference>
<dbReference type="InterPro" id="IPR006139">
    <property type="entry name" value="D-isomer_2_OHA_DH_cat_dom"/>
</dbReference>
<dbReference type="InterPro" id="IPR036291">
    <property type="entry name" value="NAD(P)-bd_dom_sf"/>
</dbReference>
<dbReference type="InterPro" id="IPR050418">
    <property type="entry name" value="D-iso_2-hydroxyacid_DH_PdxB"/>
</dbReference>
<evidence type="ECO:0000256" key="4">
    <source>
        <dbReference type="RuleBase" id="RU003719"/>
    </source>
</evidence>
<dbReference type="PROSITE" id="PS00671">
    <property type="entry name" value="D_2_HYDROXYACID_DH_3"/>
    <property type="match status" value="1"/>
</dbReference>
<evidence type="ECO:0000256" key="3">
    <source>
        <dbReference type="ARBA" id="ARBA00023027"/>
    </source>
</evidence>